<accession>A0A4S3J747</accession>
<comment type="caution">
    <text evidence="1">The sequence shown here is derived from an EMBL/GenBank/DDBJ whole genome shotgun (WGS) entry which is preliminary data.</text>
</comment>
<dbReference type="VEuPathDB" id="FungiDB:EYZ11_009743"/>
<reference evidence="1 2" key="1">
    <citation type="submission" date="2019-03" db="EMBL/GenBank/DDBJ databases">
        <title>The genome sequence of a newly discovered highly antifungal drug resistant Aspergillus species, Aspergillus tanneri NIH 1004.</title>
        <authorList>
            <person name="Mounaud S."/>
            <person name="Singh I."/>
            <person name="Joardar V."/>
            <person name="Pakala S."/>
            <person name="Pakala S."/>
            <person name="Venepally P."/>
            <person name="Hoover J."/>
            <person name="Nierman W."/>
            <person name="Chung J."/>
            <person name="Losada L."/>
        </authorList>
    </citation>
    <scope>NUCLEOTIDE SEQUENCE [LARGE SCALE GENOMIC DNA]</scope>
    <source>
        <strain evidence="1 2">NIH1004</strain>
    </source>
</reference>
<name>A0A4S3J747_9EURO</name>
<dbReference type="AlphaFoldDB" id="A0A4S3J747"/>
<protein>
    <submittedName>
        <fullName evidence="1">Uncharacterized protein</fullName>
    </submittedName>
</protein>
<dbReference type="EMBL" id="SOSA01000481">
    <property type="protein sequence ID" value="THC90789.1"/>
    <property type="molecule type" value="Genomic_DNA"/>
</dbReference>
<gene>
    <name evidence="1" type="ORF">EYZ11_009743</name>
</gene>
<evidence type="ECO:0000313" key="2">
    <source>
        <dbReference type="Proteomes" id="UP000308092"/>
    </source>
</evidence>
<organism evidence="1 2">
    <name type="scientific">Aspergillus tanneri</name>
    <dbReference type="NCBI Taxonomy" id="1220188"/>
    <lineage>
        <taxon>Eukaryota</taxon>
        <taxon>Fungi</taxon>
        <taxon>Dikarya</taxon>
        <taxon>Ascomycota</taxon>
        <taxon>Pezizomycotina</taxon>
        <taxon>Eurotiomycetes</taxon>
        <taxon>Eurotiomycetidae</taxon>
        <taxon>Eurotiales</taxon>
        <taxon>Aspergillaceae</taxon>
        <taxon>Aspergillus</taxon>
        <taxon>Aspergillus subgen. Circumdati</taxon>
    </lineage>
</organism>
<keyword evidence="2" id="KW-1185">Reference proteome</keyword>
<sequence>MVRLPITTPVPKTGALYQFAPIATLTRLGQAEKWIISTTTKRNGTPEVVVTNTHPEDVEIPSHAYHVVSNADYK</sequence>
<evidence type="ECO:0000313" key="1">
    <source>
        <dbReference type="EMBL" id="THC90789.1"/>
    </source>
</evidence>
<dbReference type="Proteomes" id="UP000308092">
    <property type="component" value="Unassembled WGS sequence"/>
</dbReference>
<proteinExistence type="predicted"/>